<accession>A0A5B7DIA4</accession>
<gene>
    <name evidence="1" type="ORF">E2C01_013736</name>
</gene>
<dbReference type="OrthoDB" id="6374608at2759"/>
<dbReference type="EMBL" id="VSRR010000909">
    <property type="protein sequence ID" value="MPC20779.1"/>
    <property type="molecule type" value="Genomic_DNA"/>
</dbReference>
<dbReference type="AlphaFoldDB" id="A0A5B7DIA4"/>
<keyword evidence="2" id="KW-1185">Reference proteome</keyword>
<name>A0A5B7DIA4_PORTR</name>
<evidence type="ECO:0000313" key="1">
    <source>
        <dbReference type="EMBL" id="MPC20779.1"/>
    </source>
</evidence>
<proteinExistence type="predicted"/>
<comment type="caution">
    <text evidence="1">The sequence shown here is derived from an EMBL/GenBank/DDBJ whole genome shotgun (WGS) entry which is preliminary data.</text>
</comment>
<protein>
    <submittedName>
        <fullName evidence="1">Uncharacterized protein</fullName>
    </submittedName>
</protein>
<organism evidence="1 2">
    <name type="scientific">Portunus trituberculatus</name>
    <name type="common">Swimming crab</name>
    <name type="synonym">Neptunus trituberculatus</name>
    <dbReference type="NCBI Taxonomy" id="210409"/>
    <lineage>
        <taxon>Eukaryota</taxon>
        <taxon>Metazoa</taxon>
        <taxon>Ecdysozoa</taxon>
        <taxon>Arthropoda</taxon>
        <taxon>Crustacea</taxon>
        <taxon>Multicrustacea</taxon>
        <taxon>Malacostraca</taxon>
        <taxon>Eumalacostraca</taxon>
        <taxon>Eucarida</taxon>
        <taxon>Decapoda</taxon>
        <taxon>Pleocyemata</taxon>
        <taxon>Brachyura</taxon>
        <taxon>Eubrachyura</taxon>
        <taxon>Portunoidea</taxon>
        <taxon>Portunidae</taxon>
        <taxon>Portuninae</taxon>
        <taxon>Portunus</taxon>
    </lineage>
</organism>
<dbReference type="Proteomes" id="UP000324222">
    <property type="component" value="Unassembled WGS sequence"/>
</dbReference>
<sequence>MVHASCQNTPQRAFKSSQTQCVTKAAFSQTDGAGQDGFGLQKGSVSDSSCQTVILNKQTGSQTEAVNLETPANTTYVVSESNSQVQMLTSSLENALQDISHDIKSVLRSSEDGHVSAVEEINRALTSQMGMLASSLTTTLQHTSDSHSHEKLVEVQEGISQLQDTLQTQMEVVKDLSNEPSQADLQNLHQTVEKVNLDMKSSLDNLGSRITEALQNQASSHHEQKALIASLVEQKYENNKILTNLSGQLDKRNDDDAERFQNLKQHIAAQLSEIKKAIELSSVSDDSGVSGNLTRGVVEKLDSIEKSLIVPGGKGCVSEELSGVQCGVQQLSRELHNNMKALEELIKAVSTDSRHNQSALMEQTKTISDSNEHLTTLVKLRLSEANSDLSEAIEENFRIVQDHLLHLQQTVVQRINEVAEHISISEDKKASNLTRQMMEIVSQVSGVHSGLAQLQASVEQARSTPTPGGLVDEAFVSSFKTYHQQASESLKYQTDSIIQQLEKLQKDIHSGMMQGQNTKEQSEVKLLREVVKEKESELSTRQAAWEQMQEKLNQQVCKKGVV</sequence>
<evidence type="ECO:0000313" key="2">
    <source>
        <dbReference type="Proteomes" id="UP000324222"/>
    </source>
</evidence>
<reference evidence="1 2" key="1">
    <citation type="submission" date="2019-05" db="EMBL/GenBank/DDBJ databases">
        <title>Another draft genome of Portunus trituberculatus and its Hox gene families provides insights of decapod evolution.</title>
        <authorList>
            <person name="Jeong J.-H."/>
            <person name="Song I."/>
            <person name="Kim S."/>
            <person name="Choi T."/>
            <person name="Kim D."/>
            <person name="Ryu S."/>
            <person name="Kim W."/>
        </authorList>
    </citation>
    <scope>NUCLEOTIDE SEQUENCE [LARGE SCALE GENOMIC DNA]</scope>
    <source>
        <tissue evidence="1">Muscle</tissue>
    </source>
</reference>